<dbReference type="OrthoDB" id="274207at2759"/>
<keyword evidence="2" id="KW-1185">Reference proteome</keyword>
<accession>A0A0N0DR08</accession>
<dbReference type="RefSeq" id="XP_015652481.1">
    <property type="nucleotide sequence ID" value="XM_015808768.1"/>
</dbReference>
<gene>
    <name evidence="1" type="ORF">ABB37_09352</name>
</gene>
<proteinExistence type="predicted"/>
<dbReference type="VEuPathDB" id="TriTrypDB:LpyrH10_31_0060"/>
<organism evidence="1 2">
    <name type="scientific">Leptomonas pyrrhocoris</name>
    <name type="common">Firebug parasite</name>
    <dbReference type="NCBI Taxonomy" id="157538"/>
    <lineage>
        <taxon>Eukaryota</taxon>
        <taxon>Discoba</taxon>
        <taxon>Euglenozoa</taxon>
        <taxon>Kinetoplastea</taxon>
        <taxon>Metakinetoplastina</taxon>
        <taxon>Trypanosomatida</taxon>
        <taxon>Trypanosomatidae</taxon>
        <taxon>Leishmaniinae</taxon>
        <taxon>Leptomonas</taxon>
    </lineage>
</organism>
<reference evidence="1 2" key="1">
    <citation type="submission" date="2015-07" db="EMBL/GenBank/DDBJ databases">
        <title>High-quality genome of monoxenous trypanosomatid Leptomonas pyrrhocoris.</title>
        <authorList>
            <person name="Flegontov P."/>
            <person name="Butenko A."/>
            <person name="Firsov S."/>
            <person name="Vlcek C."/>
            <person name="Logacheva M.D."/>
            <person name="Field M."/>
            <person name="Filatov D."/>
            <person name="Flegontova O."/>
            <person name="Gerasimov E."/>
            <person name="Jackson A.P."/>
            <person name="Kelly S."/>
            <person name="Opperdoes F."/>
            <person name="O'Reilly A."/>
            <person name="Votypka J."/>
            <person name="Yurchenko V."/>
            <person name="Lukes J."/>
        </authorList>
    </citation>
    <scope>NUCLEOTIDE SEQUENCE [LARGE SCALE GENOMIC DNA]</scope>
    <source>
        <strain evidence="1">H10</strain>
    </source>
</reference>
<comment type="caution">
    <text evidence="1">The sequence shown here is derived from an EMBL/GenBank/DDBJ whole genome shotgun (WGS) entry which is preliminary data.</text>
</comment>
<protein>
    <submittedName>
        <fullName evidence="1">Uncharacterized protein</fullName>
    </submittedName>
</protein>
<evidence type="ECO:0000313" key="2">
    <source>
        <dbReference type="Proteomes" id="UP000037923"/>
    </source>
</evidence>
<name>A0A0N0DR08_LEPPY</name>
<dbReference type="GeneID" id="26909635"/>
<evidence type="ECO:0000313" key="1">
    <source>
        <dbReference type="EMBL" id="KPA74042.1"/>
    </source>
</evidence>
<sequence>MQVSTGLVLPVLFDVDTSDNFTSTAIDIAASITSMIKELLNISIYDNVTEGTTSIEYLGGTVTMLSPKNLLNPILKKEARAALSVYVPAGASLVYDVVVNDLQCRFFNTICSIPATSGIEVTNSHFTGFGDLNGILDNALGKSIDEKMTNVTSKNVEMTSISSRGRYYLSLI</sequence>
<dbReference type="AlphaFoldDB" id="A0A0N0DR08"/>
<dbReference type="EMBL" id="LGTL01000031">
    <property type="protein sequence ID" value="KPA74042.1"/>
    <property type="molecule type" value="Genomic_DNA"/>
</dbReference>
<dbReference type="Proteomes" id="UP000037923">
    <property type="component" value="Unassembled WGS sequence"/>
</dbReference>